<keyword evidence="3" id="KW-1185">Reference proteome</keyword>
<accession>A0A6P4G349</accession>
<feature type="region of interest" description="Disordered" evidence="1">
    <location>
        <begin position="87"/>
        <end position="116"/>
    </location>
</feature>
<dbReference type="GeneID" id="108053764"/>
<organism evidence="4">
    <name type="scientific">Drosophila rhopaloa</name>
    <name type="common">Fruit fly</name>
    <dbReference type="NCBI Taxonomy" id="1041015"/>
    <lineage>
        <taxon>Eukaryota</taxon>
        <taxon>Metazoa</taxon>
        <taxon>Ecdysozoa</taxon>
        <taxon>Arthropoda</taxon>
        <taxon>Hexapoda</taxon>
        <taxon>Insecta</taxon>
        <taxon>Pterygota</taxon>
        <taxon>Neoptera</taxon>
        <taxon>Endopterygota</taxon>
        <taxon>Diptera</taxon>
        <taxon>Brachycera</taxon>
        <taxon>Muscomorpha</taxon>
        <taxon>Ephydroidea</taxon>
        <taxon>Drosophilidae</taxon>
        <taxon>Drosophila</taxon>
        <taxon>Sophophora</taxon>
    </lineage>
</organism>
<dbReference type="OrthoDB" id="7863847at2759"/>
<reference evidence="4" key="2">
    <citation type="submission" date="2025-04" db="UniProtKB">
        <authorList>
            <consortium name="RefSeq"/>
        </authorList>
    </citation>
    <scope>IDENTIFICATION</scope>
</reference>
<name>A0A6P4G349_DRORH</name>
<evidence type="ECO:0000313" key="4">
    <source>
        <dbReference type="RefSeq" id="XP_016991966.1"/>
    </source>
</evidence>
<dbReference type="EnsemblMetazoa" id="XM_017136477.2">
    <property type="protein sequence ID" value="XP_016991966.1"/>
    <property type="gene ID" value="LOC108053764"/>
</dbReference>
<reference evidence="2" key="3">
    <citation type="submission" date="2025-05" db="UniProtKB">
        <authorList>
            <consortium name="EnsemblMetazoa"/>
        </authorList>
    </citation>
    <scope>IDENTIFICATION</scope>
</reference>
<evidence type="ECO:0000256" key="1">
    <source>
        <dbReference type="SAM" id="MobiDB-lite"/>
    </source>
</evidence>
<sequence length="116" mass="13301">MNTIIRSILSHFRSCTIRSYLVVLPDNRRIEKQLMLEELRTERGVLDLRSHELSVRQKSIEGNLTDLTRCIRGMEFDLKVNSDLERKGKTQARAGSEPLDAQQGDKKSPKVGDFSE</sequence>
<dbReference type="AlphaFoldDB" id="A0A6P4G349"/>
<reference evidence="3" key="1">
    <citation type="journal article" date="2021" name="Elife">
        <title>Highly contiguous assemblies of 101 drosophilid genomes.</title>
        <authorList>
            <person name="Kim B.Y."/>
            <person name="Wang J.R."/>
            <person name="Miller D.E."/>
            <person name="Barmina O."/>
            <person name="Delaney E."/>
            <person name="Thompson A."/>
            <person name="Comeault A.A."/>
            <person name="Peede D."/>
            <person name="D'Agostino E.R."/>
            <person name="Pelaez J."/>
            <person name="Aguilar J.M."/>
            <person name="Haji D."/>
            <person name="Matsunaga T."/>
            <person name="Armstrong E.E."/>
            <person name="Zych M."/>
            <person name="Ogawa Y."/>
            <person name="Stamenkovic-Radak M."/>
            <person name="Jelic M."/>
            <person name="Veselinovic M.S."/>
            <person name="Tanaskovic M."/>
            <person name="Eric P."/>
            <person name="Gao J.J."/>
            <person name="Katoh T.K."/>
            <person name="Toda M.J."/>
            <person name="Watabe H."/>
            <person name="Watada M."/>
            <person name="Davis J.S."/>
            <person name="Moyle L.C."/>
            <person name="Manoli G."/>
            <person name="Bertolini E."/>
            <person name="Kostal V."/>
            <person name="Hawley R.S."/>
            <person name="Takahashi A."/>
            <person name="Jones C.D."/>
            <person name="Price D.K."/>
            <person name="Whiteman N."/>
            <person name="Kopp A."/>
            <person name="Matute D.R."/>
            <person name="Petrov D.A."/>
        </authorList>
    </citation>
    <scope>NUCLEOTIDE SEQUENCE [LARGE SCALE GENOMIC DNA]</scope>
</reference>
<evidence type="ECO:0000313" key="3">
    <source>
        <dbReference type="Proteomes" id="UP001652680"/>
    </source>
</evidence>
<proteinExistence type="predicted"/>
<evidence type="ECO:0000313" key="2">
    <source>
        <dbReference type="EnsemblMetazoa" id="XP_016991966.1"/>
    </source>
</evidence>
<dbReference type="RefSeq" id="XP_016991966.1">
    <property type="nucleotide sequence ID" value="XM_017136477.1"/>
</dbReference>
<protein>
    <submittedName>
        <fullName evidence="4">Uncharacterized protein LOC108053764</fullName>
    </submittedName>
</protein>
<gene>
    <name evidence="4" type="primary">LOC108053764</name>
    <name evidence="2" type="synonym">108053764</name>
</gene>
<dbReference type="Proteomes" id="UP001652680">
    <property type="component" value="Unassembled WGS sequence"/>
</dbReference>